<name>A0A200Q5F1_MACCD</name>
<dbReference type="OrthoDB" id="1726535at2759"/>
<dbReference type="InParanoid" id="A0A200Q5F1"/>
<organism evidence="3 4">
    <name type="scientific">Macleaya cordata</name>
    <name type="common">Five-seeded plume-poppy</name>
    <name type="synonym">Bocconia cordata</name>
    <dbReference type="NCBI Taxonomy" id="56857"/>
    <lineage>
        <taxon>Eukaryota</taxon>
        <taxon>Viridiplantae</taxon>
        <taxon>Streptophyta</taxon>
        <taxon>Embryophyta</taxon>
        <taxon>Tracheophyta</taxon>
        <taxon>Spermatophyta</taxon>
        <taxon>Magnoliopsida</taxon>
        <taxon>Ranunculales</taxon>
        <taxon>Papaveraceae</taxon>
        <taxon>Papaveroideae</taxon>
        <taxon>Macleaya</taxon>
    </lineage>
</organism>
<accession>A0A200Q5F1</accession>
<dbReference type="GO" id="GO:0004816">
    <property type="term" value="F:asparagine-tRNA ligase activity"/>
    <property type="evidence" value="ECO:0007669"/>
    <property type="project" value="TreeGrafter"/>
</dbReference>
<dbReference type="PANTHER" id="PTHR22594:SF54">
    <property type="entry name" value="ASPARAGINE--TRNA LIGASE, CYTOPLASMIC 1-RELATED"/>
    <property type="match status" value="1"/>
</dbReference>
<keyword evidence="2" id="KW-0030">Aminoacyl-tRNA synthetase</keyword>
<reference evidence="3 4" key="1">
    <citation type="journal article" date="2017" name="Mol. Plant">
        <title>The Genome of Medicinal Plant Macleaya cordata Provides New Insights into Benzylisoquinoline Alkaloids Metabolism.</title>
        <authorList>
            <person name="Liu X."/>
            <person name="Liu Y."/>
            <person name="Huang P."/>
            <person name="Ma Y."/>
            <person name="Qing Z."/>
            <person name="Tang Q."/>
            <person name="Cao H."/>
            <person name="Cheng P."/>
            <person name="Zheng Y."/>
            <person name="Yuan Z."/>
            <person name="Zhou Y."/>
            <person name="Liu J."/>
            <person name="Tang Z."/>
            <person name="Zhuo Y."/>
            <person name="Zhang Y."/>
            <person name="Yu L."/>
            <person name="Huang J."/>
            <person name="Yang P."/>
            <person name="Peng Q."/>
            <person name="Zhang J."/>
            <person name="Jiang W."/>
            <person name="Zhang Z."/>
            <person name="Lin K."/>
            <person name="Ro D.K."/>
            <person name="Chen X."/>
            <person name="Xiong X."/>
            <person name="Shang Y."/>
            <person name="Huang S."/>
            <person name="Zeng J."/>
        </authorList>
    </citation>
    <scope>NUCLEOTIDE SEQUENCE [LARGE SCALE GENOMIC DNA]</scope>
    <source>
        <strain evidence="4">cv. BLH2017</strain>
        <tissue evidence="3">Root</tissue>
    </source>
</reference>
<dbReference type="STRING" id="56857.A0A200Q5F1"/>
<dbReference type="GO" id="GO:0006421">
    <property type="term" value="P:asparaginyl-tRNA aminoacylation"/>
    <property type="evidence" value="ECO:0007669"/>
    <property type="project" value="TreeGrafter"/>
</dbReference>
<evidence type="ECO:0000256" key="2">
    <source>
        <dbReference type="ARBA" id="ARBA00023146"/>
    </source>
</evidence>
<dbReference type="GO" id="GO:0005524">
    <property type="term" value="F:ATP binding"/>
    <property type="evidence" value="ECO:0007669"/>
    <property type="project" value="UniProtKB-KW"/>
</dbReference>
<gene>
    <name evidence="3" type="ORF">BVC80_261g6</name>
</gene>
<sequence length="145" mass="15634">MAGDSAPSVQEIAATTLDSSSSSSSSLQWAQFSHRVLIRNIISRPDGGVGLSGQKVTVSGGVKTGREQGKGSFAFLEPYDGSCELKKPAEGTKQNVELRVEKVLEVGPVDPAKHPLPKTRLTLKFLRDFIHLRPRTNTVGALFLF</sequence>
<dbReference type="GO" id="GO:0005739">
    <property type="term" value="C:mitochondrion"/>
    <property type="evidence" value="ECO:0007669"/>
    <property type="project" value="TreeGrafter"/>
</dbReference>
<evidence type="ECO:0000256" key="1">
    <source>
        <dbReference type="ARBA" id="ARBA00022917"/>
    </source>
</evidence>
<dbReference type="OMA" id="PRTNTVG"/>
<evidence type="ECO:0000313" key="4">
    <source>
        <dbReference type="Proteomes" id="UP000195402"/>
    </source>
</evidence>
<keyword evidence="1" id="KW-0648">Protein biosynthesis</keyword>
<dbReference type="Proteomes" id="UP000195402">
    <property type="component" value="Unassembled WGS sequence"/>
</dbReference>
<protein>
    <submittedName>
        <fullName evidence="3">Uncharacterized protein</fullName>
    </submittedName>
</protein>
<dbReference type="AlphaFoldDB" id="A0A200Q5F1"/>
<dbReference type="PANTHER" id="PTHR22594">
    <property type="entry name" value="ASPARTYL/LYSYL-TRNA SYNTHETASE"/>
    <property type="match status" value="1"/>
</dbReference>
<comment type="caution">
    <text evidence="3">The sequence shown here is derived from an EMBL/GenBank/DDBJ whole genome shotgun (WGS) entry which is preliminary data.</text>
</comment>
<dbReference type="EMBL" id="MVGT01003030">
    <property type="protein sequence ID" value="OVA05691.1"/>
    <property type="molecule type" value="Genomic_DNA"/>
</dbReference>
<evidence type="ECO:0000313" key="3">
    <source>
        <dbReference type="EMBL" id="OVA05691.1"/>
    </source>
</evidence>
<keyword evidence="2" id="KW-0436">Ligase</keyword>
<proteinExistence type="predicted"/>
<keyword evidence="4" id="KW-1185">Reference proteome</keyword>